<dbReference type="GO" id="GO:0003824">
    <property type="term" value="F:catalytic activity"/>
    <property type="evidence" value="ECO:0007669"/>
    <property type="project" value="UniProtKB-KW"/>
</dbReference>
<evidence type="ECO:0000259" key="2">
    <source>
        <dbReference type="Pfam" id="PF17919"/>
    </source>
</evidence>
<dbReference type="Pfam" id="PF17919">
    <property type="entry name" value="RT_RNaseH_2"/>
    <property type="match status" value="1"/>
</dbReference>
<feature type="domain" description="Integrase zinc-binding" evidence="3">
    <location>
        <begin position="99"/>
        <end position="148"/>
    </location>
</feature>
<reference evidence="4 5" key="1">
    <citation type="journal article" date="2022" name="Nat. Genet.">
        <title>Improved pea reference genome and pan-genome highlight genomic features and evolutionary characteristics.</title>
        <authorList>
            <person name="Yang T."/>
            <person name="Liu R."/>
            <person name="Luo Y."/>
            <person name="Hu S."/>
            <person name="Wang D."/>
            <person name="Wang C."/>
            <person name="Pandey M.K."/>
            <person name="Ge S."/>
            <person name="Xu Q."/>
            <person name="Li N."/>
            <person name="Li G."/>
            <person name="Huang Y."/>
            <person name="Saxena R.K."/>
            <person name="Ji Y."/>
            <person name="Li M."/>
            <person name="Yan X."/>
            <person name="He Y."/>
            <person name="Liu Y."/>
            <person name="Wang X."/>
            <person name="Xiang C."/>
            <person name="Varshney R.K."/>
            <person name="Ding H."/>
            <person name="Gao S."/>
            <person name="Zong X."/>
        </authorList>
    </citation>
    <scope>NUCLEOTIDE SEQUENCE [LARGE SCALE GENOMIC DNA]</scope>
    <source>
        <strain evidence="4 5">cv. Zhongwan 6</strain>
    </source>
</reference>
<dbReference type="InterPro" id="IPR041588">
    <property type="entry name" value="Integrase_H2C2"/>
</dbReference>
<dbReference type="Gene3D" id="1.10.340.70">
    <property type="match status" value="1"/>
</dbReference>
<gene>
    <name evidence="4" type="ORF">KIW84_021923</name>
</gene>
<feature type="domain" description="Reverse transcriptase/retrotransposon-derived protein RNase H-like" evidence="2">
    <location>
        <begin position="2"/>
        <end position="74"/>
    </location>
</feature>
<dbReference type="PANTHER" id="PTHR37984:SF5">
    <property type="entry name" value="PROTEIN NYNRIN-LIKE"/>
    <property type="match status" value="1"/>
</dbReference>
<dbReference type="EMBL" id="JAMSHJ010000002">
    <property type="protein sequence ID" value="KAI5435287.1"/>
    <property type="molecule type" value="Genomic_DNA"/>
</dbReference>
<dbReference type="SUPFAM" id="SSF56672">
    <property type="entry name" value="DNA/RNA polymerases"/>
    <property type="match status" value="1"/>
</dbReference>
<sequence>MTTILVLAMPDCGKEFVLETDASGKGGAVLMQEGKPIAYMSQTLSYKAQSKSVYEREFMDNVIAIQKWRPDLLGGISRGRLYHEGRIVILKDLPRVAWILHEFHDPSVGGHLGYLRIYKKIARVAYYERMRKRIQEHVQACEVYQRNEYQTLSLGGLLQPLPVPTQIWIDISMDFLG</sequence>
<dbReference type="AlphaFoldDB" id="A0A9D4Y9H7"/>
<dbReference type="Proteomes" id="UP001058974">
    <property type="component" value="Chromosome 2"/>
</dbReference>
<keyword evidence="1" id="KW-0511">Multifunctional enzyme</keyword>
<comment type="caution">
    <text evidence="4">The sequence shown here is derived from an EMBL/GenBank/DDBJ whole genome shotgun (WGS) entry which is preliminary data.</text>
</comment>
<dbReference type="Gramene" id="Psat02G0192300-T1">
    <property type="protein sequence ID" value="KAI5435287.1"/>
    <property type="gene ID" value="KIW84_021923"/>
</dbReference>
<proteinExistence type="predicted"/>
<evidence type="ECO:0000256" key="1">
    <source>
        <dbReference type="ARBA" id="ARBA00023268"/>
    </source>
</evidence>
<organism evidence="4 5">
    <name type="scientific">Pisum sativum</name>
    <name type="common">Garden pea</name>
    <name type="synonym">Lathyrus oleraceus</name>
    <dbReference type="NCBI Taxonomy" id="3888"/>
    <lineage>
        <taxon>Eukaryota</taxon>
        <taxon>Viridiplantae</taxon>
        <taxon>Streptophyta</taxon>
        <taxon>Embryophyta</taxon>
        <taxon>Tracheophyta</taxon>
        <taxon>Spermatophyta</taxon>
        <taxon>Magnoliopsida</taxon>
        <taxon>eudicotyledons</taxon>
        <taxon>Gunneridae</taxon>
        <taxon>Pentapetalae</taxon>
        <taxon>rosids</taxon>
        <taxon>fabids</taxon>
        <taxon>Fabales</taxon>
        <taxon>Fabaceae</taxon>
        <taxon>Papilionoideae</taxon>
        <taxon>50 kb inversion clade</taxon>
        <taxon>NPAAA clade</taxon>
        <taxon>Hologalegina</taxon>
        <taxon>IRL clade</taxon>
        <taxon>Fabeae</taxon>
        <taxon>Lathyrus</taxon>
    </lineage>
</organism>
<accession>A0A9D4Y9H7</accession>
<evidence type="ECO:0000259" key="3">
    <source>
        <dbReference type="Pfam" id="PF17921"/>
    </source>
</evidence>
<dbReference type="InterPro" id="IPR050951">
    <property type="entry name" value="Retrovirus_Pol_polyprotein"/>
</dbReference>
<evidence type="ECO:0000313" key="4">
    <source>
        <dbReference type="EMBL" id="KAI5435287.1"/>
    </source>
</evidence>
<keyword evidence="5" id="KW-1185">Reference proteome</keyword>
<evidence type="ECO:0000313" key="5">
    <source>
        <dbReference type="Proteomes" id="UP001058974"/>
    </source>
</evidence>
<dbReference type="PANTHER" id="PTHR37984">
    <property type="entry name" value="PROTEIN CBG26694"/>
    <property type="match status" value="1"/>
</dbReference>
<protein>
    <submittedName>
        <fullName evidence="4">Uncharacterized protein</fullName>
    </submittedName>
</protein>
<dbReference type="InterPro" id="IPR041577">
    <property type="entry name" value="RT_RNaseH_2"/>
</dbReference>
<dbReference type="InterPro" id="IPR043502">
    <property type="entry name" value="DNA/RNA_pol_sf"/>
</dbReference>
<dbReference type="Pfam" id="PF17921">
    <property type="entry name" value="Integrase_H2C2"/>
    <property type="match status" value="1"/>
</dbReference>
<name>A0A9D4Y9H7_PEA</name>